<dbReference type="AlphaFoldDB" id="A0A1Y0D5I7"/>
<reference evidence="10 11" key="1">
    <citation type="journal article" date="2014" name="Int. J. Syst. Evol. Microbiol.">
        <title>Oceanisphaera profunda sp. nov., a marine bacterium isolated from deep-sea sediment, and emended description of the genus Oceanisphaera.</title>
        <authorList>
            <person name="Xu Z."/>
            <person name="Zhang X.Y."/>
            <person name="Su H.N."/>
            <person name="Yu Z.C."/>
            <person name="Liu C."/>
            <person name="Li H."/>
            <person name="Chen X.L."/>
            <person name="Song X.Y."/>
            <person name="Xie B.B."/>
            <person name="Qin Q.L."/>
            <person name="Zhou B.C."/>
            <person name="Shi M."/>
            <person name="Huang Y."/>
            <person name="Zhang Y.Z."/>
        </authorList>
    </citation>
    <scope>NUCLEOTIDE SEQUENCE [LARGE SCALE GENOMIC DNA]</scope>
    <source>
        <strain evidence="10 11">SM1222</strain>
    </source>
</reference>
<dbReference type="PANTHER" id="PTHR48086">
    <property type="entry name" value="SODIUM/PROLINE SYMPORTER-RELATED"/>
    <property type="match status" value="1"/>
</dbReference>
<dbReference type="KEGG" id="opf:CBP31_07430"/>
<dbReference type="PROSITE" id="PS50283">
    <property type="entry name" value="NA_SOLUT_SYMP_3"/>
    <property type="match status" value="1"/>
</dbReference>
<feature type="transmembrane region" description="Helical" evidence="9">
    <location>
        <begin position="411"/>
        <end position="430"/>
    </location>
</feature>
<dbReference type="Pfam" id="PF00474">
    <property type="entry name" value="SSF"/>
    <property type="match status" value="1"/>
</dbReference>
<feature type="transmembrane region" description="Helical" evidence="9">
    <location>
        <begin position="47"/>
        <end position="64"/>
    </location>
</feature>
<accession>A0A1Y0D5I7</accession>
<evidence type="ECO:0000256" key="3">
    <source>
        <dbReference type="ARBA" id="ARBA00022448"/>
    </source>
</evidence>
<feature type="transmembrane region" description="Helical" evidence="9">
    <location>
        <begin position="6"/>
        <end position="27"/>
    </location>
</feature>
<dbReference type="OrthoDB" id="9789704at2"/>
<feature type="transmembrane region" description="Helical" evidence="9">
    <location>
        <begin position="70"/>
        <end position="90"/>
    </location>
</feature>
<evidence type="ECO:0000313" key="11">
    <source>
        <dbReference type="Proteomes" id="UP000243937"/>
    </source>
</evidence>
<keyword evidence="5" id="KW-0769">Symport</keyword>
<proteinExistence type="inferred from homology"/>
<feature type="transmembrane region" description="Helical" evidence="9">
    <location>
        <begin position="312"/>
        <end position="345"/>
    </location>
</feature>
<dbReference type="InterPro" id="IPR001734">
    <property type="entry name" value="Na/solute_symporter"/>
</dbReference>
<dbReference type="InterPro" id="IPR038377">
    <property type="entry name" value="Na/Glc_symporter_sf"/>
</dbReference>
<keyword evidence="3" id="KW-0813">Transport</keyword>
<dbReference type="Proteomes" id="UP000243937">
    <property type="component" value="Chromosome"/>
</dbReference>
<evidence type="ECO:0000256" key="6">
    <source>
        <dbReference type="ARBA" id="ARBA00022989"/>
    </source>
</evidence>
<dbReference type="GO" id="GO:0005886">
    <property type="term" value="C:plasma membrane"/>
    <property type="evidence" value="ECO:0007669"/>
    <property type="project" value="TreeGrafter"/>
</dbReference>
<gene>
    <name evidence="10" type="ORF">CBP31_07430</name>
</gene>
<feature type="transmembrane region" description="Helical" evidence="9">
    <location>
        <begin position="150"/>
        <end position="173"/>
    </location>
</feature>
<feature type="transmembrane region" description="Helical" evidence="9">
    <location>
        <begin position="185"/>
        <end position="205"/>
    </location>
</feature>
<dbReference type="Gene3D" id="1.20.1730.10">
    <property type="entry name" value="Sodium/glucose cotransporter"/>
    <property type="match status" value="1"/>
</dbReference>
<keyword evidence="6 9" id="KW-1133">Transmembrane helix</keyword>
<feature type="transmembrane region" description="Helical" evidence="9">
    <location>
        <begin position="122"/>
        <end position="144"/>
    </location>
</feature>
<evidence type="ECO:0000313" key="10">
    <source>
        <dbReference type="EMBL" id="ART82477.1"/>
    </source>
</evidence>
<feature type="transmembrane region" description="Helical" evidence="9">
    <location>
        <begin position="230"/>
        <end position="248"/>
    </location>
</feature>
<feature type="transmembrane region" description="Helical" evidence="9">
    <location>
        <begin position="268"/>
        <end position="292"/>
    </location>
</feature>
<evidence type="ECO:0000256" key="1">
    <source>
        <dbReference type="ARBA" id="ARBA00004141"/>
    </source>
</evidence>
<feature type="transmembrane region" description="Helical" evidence="9">
    <location>
        <begin position="442"/>
        <end position="460"/>
    </location>
</feature>
<evidence type="ECO:0000256" key="7">
    <source>
        <dbReference type="ARBA" id="ARBA00023136"/>
    </source>
</evidence>
<protein>
    <submittedName>
        <fullName evidence="10">Sodium:solute symporter</fullName>
    </submittedName>
</protein>
<dbReference type="EMBL" id="CP021377">
    <property type="protein sequence ID" value="ART82477.1"/>
    <property type="molecule type" value="Genomic_DNA"/>
</dbReference>
<sequence length="480" mass="52589">MLLSTTEAILWLCLFAAMFAIPGLYYARRQQDNIEDFVVARNSQNGMATMLTLLATTLGAWILFGPAEAATWGGIGAVIGYALGSLAPRFMMIPLGKRLRELIPEGHTLTEFVLHRYGKTMYCFVMVIMMFYMFISLTAGLTAVAKMVSLLAPVPLWATASIVMLATLLYTLYGGLRVTIFTDRLQIIVILPFLLLLIMFGWQAVGDIGPTIAGLKEKAPELLNPFDMNGFKSGLTFFIAVVLTGLFYQGTWQRIFAAQDNKAIRNGFIVSGLVSFVFIFIMGLFGLAFVGLGLAGDGSVAVFDVLLSNIPMWFVIGLLPFGLALIMSSADSTISGISSMIVVDLRRMLPDFSANRLLGLSRWLIVLISIPVLIVASQGFSVLYLFLLADLLCCAAAFPVFFGFYSARYQAYNAVLSTAAGLVAGLWLFPAPGAEIEYLLESFLLASLVPVLVSVLLQFMPNRQTFDFSILRQRIRSLES</sequence>
<dbReference type="PANTHER" id="PTHR48086:SF10">
    <property type="entry name" value="AGR155CP"/>
    <property type="match status" value="1"/>
</dbReference>
<dbReference type="RefSeq" id="WP_087035950.1">
    <property type="nucleotide sequence ID" value="NZ_CP021377.1"/>
</dbReference>
<keyword evidence="7 9" id="KW-0472">Membrane</keyword>
<dbReference type="GO" id="GO:0015293">
    <property type="term" value="F:symporter activity"/>
    <property type="evidence" value="ECO:0007669"/>
    <property type="project" value="UniProtKB-KW"/>
</dbReference>
<keyword evidence="4 9" id="KW-0812">Transmembrane</keyword>
<dbReference type="InterPro" id="IPR050277">
    <property type="entry name" value="Sodium:Solute_Symporter"/>
</dbReference>
<comment type="subcellular location">
    <subcellularLocation>
        <location evidence="1">Membrane</location>
        <topology evidence="1">Multi-pass membrane protein</topology>
    </subcellularLocation>
</comment>
<evidence type="ECO:0000256" key="5">
    <source>
        <dbReference type="ARBA" id="ARBA00022847"/>
    </source>
</evidence>
<evidence type="ECO:0000256" key="2">
    <source>
        <dbReference type="ARBA" id="ARBA00006434"/>
    </source>
</evidence>
<comment type="similarity">
    <text evidence="2 8">Belongs to the sodium:solute symporter (SSF) (TC 2.A.21) family.</text>
</comment>
<dbReference type="GO" id="GO:0015606">
    <property type="term" value="F:spermidine transmembrane transporter activity"/>
    <property type="evidence" value="ECO:0007669"/>
    <property type="project" value="TreeGrafter"/>
</dbReference>
<evidence type="ECO:0000256" key="9">
    <source>
        <dbReference type="SAM" id="Phobius"/>
    </source>
</evidence>
<name>A0A1Y0D5I7_9GAMM</name>
<evidence type="ECO:0000256" key="4">
    <source>
        <dbReference type="ARBA" id="ARBA00022692"/>
    </source>
</evidence>
<organism evidence="10 11">
    <name type="scientific">Oceanisphaera profunda</name>
    <dbReference type="NCBI Taxonomy" id="1416627"/>
    <lineage>
        <taxon>Bacteria</taxon>
        <taxon>Pseudomonadati</taxon>
        <taxon>Pseudomonadota</taxon>
        <taxon>Gammaproteobacteria</taxon>
        <taxon>Aeromonadales</taxon>
        <taxon>Aeromonadaceae</taxon>
        <taxon>Oceanisphaera</taxon>
    </lineage>
</organism>
<keyword evidence="11" id="KW-1185">Reference proteome</keyword>
<feature type="transmembrane region" description="Helical" evidence="9">
    <location>
        <begin position="382"/>
        <end position="404"/>
    </location>
</feature>
<evidence type="ECO:0000256" key="8">
    <source>
        <dbReference type="RuleBase" id="RU362091"/>
    </source>
</evidence>
<feature type="transmembrane region" description="Helical" evidence="9">
    <location>
        <begin position="357"/>
        <end position="376"/>
    </location>
</feature>